<dbReference type="GO" id="GO:0003700">
    <property type="term" value="F:DNA-binding transcription factor activity"/>
    <property type="evidence" value="ECO:0007669"/>
    <property type="project" value="InterPro"/>
</dbReference>
<dbReference type="SMART" id="SM00895">
    <property type="entry name" value="FCD"/>
    <property type="match status" value="1"/>
</dbReference>
<evidence type="ECO:0000313" key="6">
    <source>
        <dbReference type="Proteomes" id="UP000070371"/>
    </source>
</evidence>
<accession>A0A126V690</accession>
<dbReference type="Pfam" id="PF07729">
    <property type="entry name" value="FCD"/>
    <property type="match status" value="1"/>
</dbReference>
<keyword evidence="6" id="KW-1185">Reference proteome</keyword>
<evidence type="ECO:0000259" key="4">
    <source>
        <dbReference type="PROSITE" id="PS50949"/>
    </source>
</evidence>
<dbReference type="Pfam" id="PF00392">
    <property type="entry name" value="GntR"/>
    <property type="match status" value="1"/>
</dbReference>
<keyword evidence="2" id="KW-0238">DNA-binding</keyword>
<dbReference type="Gene3D" id="1.10.10.10">
    <property type="entry name" value="Winged helix-like DNA-binding domain superfamily/Winged helix DNA-binding domain"/>
    <property type="match status" value="1"/>
</dbReference>
<sequence>MSFNIPEIENSGERTSQEYVYARLRNAIMVGAIPTGESLTMRGLAEQLDLSPTPIREALRRLSSESAIVSQDNRRMLIPYMTQGRFEDLIATRITLECHAALRALPYVSDILIEEMRAIDMQMDEALVRLDYDALTALNHVFHNRLYRANPDHISMPLVESIWLQLGPFQREVISELGAFYEIDRHKEILTALDNRDADGLSSAIQKDIEDGVAAAGRDAIALRDDVVI</sequence>
<evidence type="ECO:0000313" key="5">
    <source>
        <dbReference type="EMBL" id="AML53667.1"/>
    </source>
</evidence>
<organism evidence="5 6">
    <name type="scientific">Falsihalocynthiibacter arcticus</name>
    <dbReference type="NCBI Taxonomy" id="1579316"/>
    <lineage>
        <taxon>Bacteria</taxon>
        <taxon>Pseudomonadati</taxon>
        <taxon>Pseudomonadota</taxon>
        <taxon>Alphaproteobacteria</taxon>
        <taxon>Rhodobacterales</taxon>
        <taxon>Roseobacteraceae</taxon>
        <taxon>Falsihalocynthiibacter</taxon>
    </lineage>
</organism>
<evidence type="ECO:0000256" key="1">
    <source>
        <dbReference type="ARBA" id="ARBA00023015"/>
    </source>
</evidence>
<dbReference type="SUPFAM" id="SSF48008">
    <property type="entry name" value="GntR ligand-binding domain-like"/>
    <property type="match status" value="1"/>
</dbReference>
<evidence type="ECO:0000256" key="2">
    <source>
        <dbReference type="ARBA" id="ARBA00023125"/>
    </source>
</evidence>
<protein>
    <submittedName>
        <fullName evidence="5">GntR family transcriptional regulator</fullName>
    </submittedName>
</protein>
<dbReference type="InterPro" id="IPR036390">
    <property type="entry name" value="WH_DNA-bd_sf"/>
</dbReference>
<dbReference type="KEGG" id="hat:RC74_13665"/>
<dbReference type="GO" id="GO:0003677">
    <property type="term" value="F:DNA binding"/>
    <property type="evidence" value="ECO:0007669"/>
    <property type="project" value="UniProtKB-KW"/>
</dbReference>
<keyword evidence="3" id="KW-0804">Transcription</keyword>
<name>A0A126V690_9RHOB</name>
<keyword evidence="1" id="KW-0805">Transcription regulation</keyword>
<dbReference type="PANTHER" id="PTHR43537">
    <property type="entry name" value="TRANSCRIPTIONAL REGULATOR, GNTR FAMILY"/>
    <property type="match status" value="1"/>
</dbReference>
<dbReference type="PANTHER" id="PTHR43537:SF39">
    <property type="entry name" value="HTH-TYPE TRANSCRIPTIONAL REGULATOR MCBR"/>
    <property type="match status" value="1"/>
</dbReference>
<dbReference type="InterPro" id="IPR011711">
    <property type="entry name" value="GntR_C"/>
</dbReference>
<dbReference type="PROSITE" id="PS50949">
    <property type="entry name" value="HTH_GNTR"/>
    <property type="match status" value="1"/>
</dbReference>
<dbReference type="SUPFAM" id="SSF46785">
    <property type="entry name" value="Winged helix' DNA-binding domain"/>
    <property type="match status" value="1"/>
</dbReference>
<dbReference type="Proteomes" id="UP000070371">
    <property type="component" value="Chromosome"/>
</dbReference>
<dbReference type="STRING" id="1579316.RC74_13665"/>
<dbReference type="Gene3D" id="1.20.120.530">
    <property type="entry name" value="GntR ligand-binding domain-like"/>
    <property type="match status" value="1"/>
</dbReference>
<dbReference type="EMBL" id="CP014327">
    <property type="protein sequence ID" value="AML53667.1"/>
    <property type="molecule type" value="Genomic_DNA"/>
</dbReference>
<gene>
    <name evidence="5" type="ORF">RC74_13665</name>
</gene>
<feature type="domain" description="HTH gntR-type" evidence="4">
    <location>
        <begin position="14"/>
        <end position="81"/>
    </location>
</feature>
<dbReference type="SMART" id="SM00345">
    <property type="entry name" value="HTH_GNTR"/>
    <property type="match status" value="1"/>
</dbReference>
<dbReference type="InterPro" id="IPR036388">
    <property type="entry name" value="WH-like_DNA-bd_sf"/>
</dbReference>
<dbReference type="InterPro" id="IPR008920">
    <property type="entry name" value="TF_FadR/GntR_C"/>
</dbReference>
<dbReference type="OrthoDB" id="9815654at2"/>
<evidence type="ECO:0000256" key="3">
    <source>
        <dbReference type="ARBA" id="ARBA00023163"/>
    </source>
</evidence>
<dbReference type="AlphaFoldDB" id="A0A126V690"/>
<reference evidence="5 6" key="1">
    <citation type="submission" date="2016-02" db="EMBL/GenBank/DDBJ databases">
        <title>Complete genome sequence of Halocynthiibacter arcticus PAMC 20958t from arctic marine sediment.</title>
        <authorList>
            <person name="Lee Y.M."/>
            <person name="Baek K."/>
            <person name="Lee H.K."/>
            <person name="Shin S.C."/>
        </authorList>
    </citation>
    <scope>NUCLEOTIDE SEQUENCE [LARGE SCALE GENOMIC DNA]</scope>
    <source>
        <strain evidence="5">PAMC 20958</strain>
    </source>
</reference>
<dbReference type="InterPro" id="IPR000524">
    <property type="entry name" value="Tscrpt_reg_HTH_GntR"/>
</dbReference>
<proteinExistence type="predicted"/>